<accession>A0A164QF68</accession>
<dbReference type="PANTHER" id="PTHR37423">
    <property type="entry name" value="SOLUBLE LYTIC MUREIN TRANSGLYCOSYLASE-RELATED"/>
    <property type="match status" value="1"/>
</dbReference>
<dbReference type="Gene3D" id="1.10.530.10">
    <property type="match status" value="1"/>
</dbReference>
<gene>
    <name evidence="3" type="ORF">B4088_0963</name>
</gene>
<evidence type="ECO:0000259" key="2">
    <source>
        <dbReference type="Pfam" id="PF01464"/>
    </source>
</evidence>
<dbReference type="Pfam" id="PF01464">
    <property type="entry name" value="SLT"/>
    <property type="match status" value="1"/>
</dbReference>
<evidence type="ECO:0000256" key="1">
    <source>
        <dbReference type="SAM" id="MobiDB-lite"/>
    </source>
</evidence>
<dbReference type="EMBL" id="LJKE01000020">
    <property type="protein sequence ID" value="KZD71233.1"/>
    <property type="molecule type" value="Genomic_DNA"/>
</dbReference>
<dbReference type="AlphaFoldDB" id="A0A164QF68"/>
<feature type="compositionally biased region" description="Polar residues" evidence="1">
    <location>
        <begin position="52"/>
        <end position="64"/>
    </location>
</feature>
<feature type="domain" description="Transglycosylase SLT" evidence="2">
    <location>
        <begin position="128"/>
        <end position="235"/>
    </location>
</feature>
<dbReference type="PANTHER" id="PTHR37423:SF2">
    <property type="entry name" value="MEMBRANE-BOUND LYTIC MUREIN TRANSGLYCOSYLASE C"/>
    <property type="match status" value="1"/>
</dbReference>
<dbReference type="InterPro" id="IPR023346">
    <property type="entry name" value="Lysozyme-like_dom_sf"/>
</dbReference>
<dbReference type="SUPFAM" id="SSF53955">
    <property type="entry name" value="Lysozyme-like"/>
    <property type="match status" value="1"/>
</dbReference>
<dbReference type="InterPro" id="IPR008258">
    <property type="entry name" value="Transglycosylase_SLT_dom_1"/>
</dbReference>
<reference evidence="3 4" key="1">
    <citation type="submission" date="2015-09" db="EMBL/GenBank/DDBJ databases">
        <title>Bacillus cereus food isolates.</title>
        <authorList>
            <person name="Boekhorst J."/>
        </authorList>
    </citation>
    <scope>NUCLEOTIDE SEQUENCE [LARGE SCALE GENOMIC DNA]</scope>
    <source>
        <strain evidence="3 4">B4088</strain>
    </source>
</reference>
<dbReference type="Proteomes" id="UP000076482">
    <property type="component" value="Unassembled WGS sequence"/>
</dbReference>
<evidence type="ECO:0000313" key="3">
    <source>
        <dbReference type="EMBL" id="KZD71233.1"/>
    </source>
</evidence>
<dbReference type="CDD" id="cd00254">
    <property type="entry name" value="LT-like"/>
    <property type="match status" value="1"/>
</dbReference>
<sequence>MGDQYKKKLEQEVFAIKESLKADAVKTLGLVESEHLINEEPVQAVEKEAVNSNISNNTTSQGNPTTITSDTTNKTKEEVAPVQTTLPSNVKVTNTQEVPEVKHTQSNLTYLTEDKYKGTRYTQYDDIIVEMAEKYGVDPNLVKKVVKTESDFNPKTVSRAGAMGLMQLMPANVKEQGVKDPFNPRQNIEGGVKELKGYIKRYNGDLVLSLAAYNAGAGNVKKYGGVPPFKETQNYIKKILDIDVTKK</sequence>
<proteinExistence type="predicted"/>
<evidence type="ECO:0000313" key="4">
    <source>
        <dbReference type="Proteomes" id="UP000076482"/>
    </source>
</evidence>
<organism evidence="3 4">
    <name type="scientific">Bacillus cereus</name>
    <dbReference type="NCBI Taxonomy" id="1396"/>
    <lineage>
        <taxon>Bacteria</taxon>
        <taxon>Bacillati</taxon>
        <taxon>Bacillota</taxon>
        <taxon>Bacilli</taxon>
        <taxon>Bacillales</taxon>
        <taxon>Bacillaceae</taxon>
        <taxon>Bacillus</taxon>
        <taxon>Bacillus cereus group</taxon>
    </lineage>
</organism>
<feature type="region of interest" description="Disordered" evidence="1">
    <location>
        <begin position="52"/>
        <end position="78"/>
    </location>
</feature>
<name>A0A164QF68_BACCE</name>
<dbReference type="PATRIC" id="fig|1396.535.peg.1032"/>
<comment type="caution">
    <text evidence="3">The sequence shown here is derived from an EMBL/GenBank/DDBJ whole genome shotgun (WGS) entry which is preliminary data.</text>
</comment>
<protein>
    <submittedName>
        <fullName evidence="3">YjbJ</fullName>
    </submittedName>
</protein>